<dbReference type="CDD" id="cd02440">
    <property type="entry name" value="AdoMet_MTases"/>
    <property type="match status" value="1"/>
</dbReference>
<evidence type="ECO:0000313" key="4">
    <source>
        <dbReference type="EMBL" id="SEC04603.1"/>
    </source>
</evidence>
<evidence type="ECO:0000256" key="1">
    <source>
        <dbReference type="ARBA" id="ARBA00022603"/>
    </source>
</evidence>
<dbReference type="STRING" id="208445.SAMN04489727_2355"/>
<dbReference type="Proteomes" id="UP000199622">
    <property type="component" value="Unassembled WGS sequence"/>
</dbReference>
<reference evidence="5" key="1">
    <citation type="submission" date="2016-10" db="EMBL/GenBank/DDBJ databases">
        <authorList>
            <person name="Varghese N."/>
            <person name="Submissions S."/>
        </authorList>
    </citation>
    <scope>NUCLEOTIDE SEQUENCE [LARGE SCALE GENOMIC DNA]</scope>
    <source>
        <strain evidence="5">DSM 44544</strain>
    </source>
</reference>
<keyword evidence="1 4" id="KW-0489">Methyltransferase</keyword>
<dbReference type="GO" id="GO:0032259">
    <property type="term" value="P:methylation"/>
    <property type="evidence" value="ECO:0007669"/>
    <property type="project" value="UniProtKB-KW"/>
</dbReference>
<dbReference type="InterPro" id="IPR051052">
    <property type="entry name" value="Diverse_substrate_MTase"/>
</dbReference>
<evidence type="ECO:0000313" key="5">
    <source>
        <dbReference type="Proteomes" id="UP000199622"/>
    </source>
</evidence>
<protein>
    <submittedName>
        <fullName evidence="4">Trans-aconitate methyltransferase</fullName>
    </submittedName>
</protein>
<dbReference type="GO" id="GO:0008168">
    <property type="term" value="F:methyltransferase activity"/>
    <property type="evidence" value="ECO:0007669"/>
    <property type="project" value="UniProtKB-KW"/>
</dbReference>
<dbReference type="PANTHER" id="PTHR44942:SF4">
    <property type="entry name" value="METHYLTRANSFERASE TYPE 11 DOMAIN-CONTAINING PROTEIN"/>
    <property type="match status" value="1"/>
</dbReference>
<name>A0A1H4PAZ1_9PSEU</name>
<gene>
    <name evidence="4" type="ORF">SAMN04489727_2355</name>
</gene>
<keyword evidence="2 4" id="KW-0808">Transferase</keyword>
<dbReference type="SUPFAM" id="SSF53335">
    <property type="entry name" value="S-adenosyl-L-methionine-dependent methyltransferases"/>
    <property type="match status" value="1"/>
</dbReference>
<dbReference type="InterPro" id="IPR029063">
    <property type="entry name" value="SAM-dependent_MTases_sf"/>
</dbReference>
<feature type="domain" description="Methyltransferase" evidence="3">
    <location>
        <begin position="45"/>
        <end position="139"/>
    </location>
</feature>
<accession>A0A1H4PAZ1</accession>
<organism evidence="4 5">
    <name type="scientific">Amycolatopsis tolypomycina</name>
    <dbReference type="NCBI Taxonomy" id="208445"/>
    <lineage>
        <taxon>Bacteria</taxon>
        <taxon>Bacillati</taxon>
        <taxon>Actinomycetota</taxon>
        <taxon>Actinomycetes</taxon>
        <taxon>Pseudonocardiales</taxon>
        <taxon>Pseudonocardiaceae</taxon>
        <taxon>Amycolatopsis</taxon>
    </lineage>
</organism>
<proteinExistence type="predicted"/>
<dbReference type="PANTHER" id="PTHR44942">
    <property type="entry name" value="METHYLTRANSF_11 DOMAIN-CONTAINING PROTEIN"/>
    <property type="match status" value="1"/>
</dbReference>
<dbReference type="EMBL" id="FNSO01000004">
    <property type="protein sequence ID" value="SEC04603.1"/>
    <property type="molecule type" value="Genomic_DNA"/>
</dbReference>
<dbReference type="AlphaFoldDB" id="A0A1H4PAZ1"/>
<evidence type="ECO:0000259" key="3">
    <source>
        <dbReference type="Pfam" id="PF13649"/>
    </source>
</evidence>
<evidence type="ECO:0000256" key="2">
    <source>
        <dbReference type="ARBA" id="ARBA00022679"/>
    </source>
</evidence>
<sequence length="263" mass="27762">MVGKVTTPAFGGEVSEYYQRFRRGYPPEVADRLAATFALTGDDVVLDLGCGTGQLTRSLAPRVGAVLGMDPEPAMLAQARQATAEPNVSWLLGADSDVGALTSALGPGRLAAMTVAQALHWMDHDRLFASVRPLLRPGGGVAVVTNGEPLWLQDTAWSAALREVVADYLGAPVHRTCGTDDASQERYAKALAAAGYAVSSTVVEYSAPLSVDEIAGGLFSAMSPEQLPGTDARPAFIERIRAAVTPHGPLREHVRVRLLTGTR</sequence>
<dbReference type="Pfam" id="PF13649">
    <property type="entry name" value="Methyltransf_25"/>
    <property type="match status" value="1"/>
</dbReference>
<dbReference type="Gene3D" id="3.40.50.150">
    <property type="entry name" value="Vaccinia Virus protein VP39"/>
    <property type="match status" value="1"/>
</dbReference>
<dbReference type="InterPro" id="IPR041698">
    <property type="entry name" value="Methyltransf_25"/>
</dbReference>
<keyword evidence="5" id="KW-1185">Reference proteome</keyword>